<dbReference type="Proteomes" id="UP000231586">
    <property type="component" value="Unassembled WGS sequence"/>
</dbReference>
<evidence type="ECO:0000256" key="1">
    <source>
        <dbReference type="SAM" id="MobiDB-lite"/>
    </source>
</evidence>
<organism evidence="2 3">
    <name type="scientific">Luteimicrobium subarcticum</name>
    <dbReference type="NCBI Taxonomy" id="620910"/>
    <lineage>
        <taxon>Bacteria</taxon>
        <taxon>Bacillati</taxon>
        <taxon>Actinomycetota</taxon>
        <taxon>Actinomycetes</taxon>
        <taxon>Micrococcales</taxon>
        <taxon>Luteimicrobium</taxon>
    </lineage>
</organism>
<evidence type="ECO:0000313" key="2">
    <source>
        <dbReference type="EMBL" id="PJI86713.1"/>
    </source>
</evidence>
<feature type="compositionally biased region" description="Low complexity" evidence="1">
    <location>
        <begin position="74"/>
        <end position="131"/>
    </location>
</feature>
<protein>
    <submittedName>
        <fullName evidence="2">Uncharacterized protein</fullName>
    </submittedName>
</protein>
<dbReference type="EMBL" id="PGTZ01000010">
    <property type="protein sequence ID" value="PJI86713.1"/>
    <property type="molecule type" value="Genomic_DNA"/>
</dbReference>
<evidence type="ECO:0000313" key="3">
    <source>
        <dbReference type="Proteomes" id="UP000231586"/>
    </source>
</evidence>
<dbReference type="AlphaFoldDB" id="A0A2M8W708"/>
<name>A0A2M8W708_9MICO</name>
<comment type="caution">
    <text evidence="2">The sequence shown here is derived from an EMBL/GenBank/DDBJ whole genome shotgun (WGS) entry which is preliminary data.</text>
</comment>
<keyword evidence="3" id="KW-1185">Reference proteome</keyword>
<proteinExistence type="predicted"/>
<dbReference type="RefSeq" id="WP_100350740.1">
    <property type="nucleotide sequence ID" value="NZ_PGTZ01000010.1"/>
</dbReference>
<reference evidence="2 3" key="1">
    <citation type="submission" date="2017-11" db="EMBL/GenBank/DDBJ databases">
        <title>Genomic Encyclopedia of Archaeal and Bacterial Type Strains, Phase II (KMG-II): From Individual Species to Whole Genera.</title>
        <authorList>
            <person name="Goeker M."/>
        </authorList>
    </citation>
    <scope>NUCLEOTIDE SEQUENCE [LARGE SCALE GENOMIC DNA]</scope>
    <source>
        <strain evidence="2 3">DSM 22413</strain>
    </source>
</reference>
<sequence>MPQSGPENLDAEVPDSAALRAVLASRARSAEEDGAWMLDGVARRVRRRRTARAVTTGMSACVLVGAVVAGVSSASSWRSPVVPPATQTATPTSSPTAAVTPAPSATSTERPTSTSAPTRTSSDPTTTRATAKATWDGSCGTKPEAYLLDHASTDWGLRVTGPVHRAPSGTTELPVSVTDVSEGGGSHVVSSPALVWIQDGTVVSESAGVDAPPDTFELSPGGTYPSAARFSAPSACGSLPGAERLLPAGTYQVRAEVLAGPTATSQATVVSDAVTVRIADDGTVVSDVSTAGEPAWLAGSGLTCGMSWDDAVHVHTADPRILATTVDAGDLLARTSGARVQVAVHLGHGVSAADVRSVGIAWVENGRVVSWGRQPTSVHSTARASTVTVTGRLTEADSCRLPTLAGVSAEDDGRQPGLGYEKLYDTSGYRVAPYLEVARDGGGTLWVAGSSVTVSERFVGDTDMVLLAGG</sequence>
<accession>A0A2M8W708</accession>
<gene>
    <name evidence="2" type="ORF">CLV34_2633</name>
</gene>
<feature type="region of interest" description="Disordered" evidence="1">
    <location>
        <begin position="74"/>
        <end position="136"/>
    </location>
</feature>